<comment type="subcellular location">
    <subcellularLocation>
        <location evidence="8">Cytoplasm</location>
    </subcellularLocation>
</comment>
<evidence type="ECO:0000256" key="8">
    <source>
        <dbReference type="HAMAP-Rule" id="MF_00083"/>
    </source>
</evidence>
<keyword evidence="4 8" id="KW-0694">RNA-binding</keyword>
<dbReference type="CDD" id="cd00462">
    <property type="entry name" value="PTH"/>
    <property type="match status" value="1"/>
</dbReference>
<organism evidence="11 12">
    <name type="scientific">Candidatus Solincola sediminis</name>
    <dbReference type="NCBI Taxonomy" id="1797199"/>
    <lineage>
        <taxon>Bacteria</taxon>
        <taxon>Bacillati</taxon>
        <taxon>Actinomycetota</taxon>
        <taxon>Candidatus Geothermincolia</taxon>
        <taxon>Candidatus Geothermincolales</taxon>
        <taxon>Candidatus Geothermincolaceae</taxon>
        <taxon>Candidatus Solincola</taxon>
    </lineage>
</organism>
<dbReference type="InterPro" id="IPR036416">
    <property type="entry name" value="Pept_tRNA_hydro_sf"/>
</dbReference>
<evidence type="ECO:0000256" key="9">
    <source>
        <dbReference type="RuleBase" id="RU000673"/>
    </source>
</evidence>
<dbReference type="GO" id="GO:0000049">
    <property type="term" value="F:tRNA binding"/>
    <property type="evidence" value="ECO:0007669"/>
    <property type="project" value="UniProtKB-UniRule"/>
</dbReference>
<comment type="subunit">
    <text evidence="8">Monomer.</text>
</comment>
<dbReference type="PROSITE" id="PS01195">
    <property type="entry name" value="PEPT_TRNA_HYDROL_1"/>
    <property type="match status" value="1"/>
</dbReference>
<dbReference type="GO" id="GO:0005737">
    <property type="term" value="C:cytoplasm"/>
    <property type="evidence" value="ECO:0007669"/>
    <property type="project" value="UniProtKB-SubCell"/>
</dbReference>
<feature type="binding site" evidence="8">
    <location>
        <position position="14"/>
    </location>
    <ligand>
        <name>tRNA</name>
        <dbReference type="ChEBI" id="CHEBI:17843"/>
    </ligand>
</feature>
<dbReference type="SUPFAM" id="SSF53178">
    <property type="entry name" value="Peptidyl-tRNA hydrolase-like"/>
    <property type="match status" value="1"/>
</dbReference>
<feature type="binding site" evidence="8">
    <location>
        <position position="65"/>
    </location>
    <ligand>
        <name>tRNA</name>
        <dbReference type="ChEBI" id="CHEBI:17843"/>
    </ligand>
</feature>
<reference evidence="11 12" key="1">
    <citation type="journal article" date="2016" name="Nat. Commun.">
        <title>Thousands of microbial genomes shed light on interconnected biogeochemical processes in an aquifer system.</title>
        <authorList>
            <person name="Anantharaman K."/>
            <person name="Brown C.T."/>
            <person name="Hug L.A."/>
            <person name="Sharon I."/>
            <person name="Castelle C.J."/>
            <person name="Probst A.J."/>
            <person name="Thomas B.C."/>
            <person name="Singh A."/>
            <person name="Wilkins M.J."/>
            <person name="Karaoz U."/>
            <person name="Brodie E.L."/>
            <person name="Williams K.H."/>
            <person name="Hubbard S.S."/>
            <person name="Banfield J.F."/>
        </authorList>
    </citation>
    <scope>NUCLEOTIDE SEQUENCE [LARGE SCALE GENOMIC DNA]</scope>
</reference>
<dbReference type="Proteomes" id="UP000177876">
    <property type="component" value="Unassembled WGS sequence"/>
</dbReference>
<evidence type="ECO:0000256" key="3">
    <source>
        <dbReference type="ARBA" id="ARBA00022801"/>
    </source>
</evidence>
<evidence type="ECO:0000256" key="2">
    <source>
        <dbReference type="ARBA" id="ARBA00022555"/>
    </source>
</evidence>
<dbReference type="Gene3D" id="3.40.50.1470">
    <property type="entry name" value="Peptidyl-tRNA hydrolase"/>
    <property type="match status" value="1"/>
</dbReference>
<comment type="caution">
    <text evidence="8">Lacks conserved residue(s) required for the propagation of feature annotation.</text>
</comment>
<feature type="site" description="Stabilizes the basic form of H active site to accept a proton" evidence="8">
    <location>
        <position position="90"/>
    </location>
</feature>
<keyword evidence="8" id="KW-0963">Cytoplasm</keyword>
<dbReference type="EC" id="3.1.1.29" evidence="1 8"/>
<dbReference type="HAMAP" id="MF_00083">
    <property type="entry name" value="Pept_tRNA_hydro_bact"/>
    <property type="match status" value="1"/>
</dbReference>
<evidence type="ECO:0000313" key="11">
    <source>
        <dbReference type="EMBL" id="OFW57733.1"/>
    </source>
</evidence>
<proteinExistence type="inferred from homology"/>
<dbReference type="GO" id="GO:0006515">
    <property type="term" value="P:protein quality control for misfolded or incompletely synthesized proteins"/>
    <property type="evidence" value="ECO:0007669"/>
    <property type="project" value="UniProtKB-UniRule"/>
</dbReference>
<feature type="active site" description="Proton acceptor" evidence="8">
    <location>
        <position position="19"/>
    </location>
</feature>
<evidence type="ECO:0000256" key="5">
    <source>
        <dbReference type="ARBA" id="ARBA00038063"/>
    </source>
</evidence>
<evidence type="ECO:0000256" key="6">
    <source>
        <dbReference type="ARBA" id="ARBA00048707"/>
    </source>
</evidence>
<evidence type="ECO:0000256" key="7">
    <source>
        <dbReference type="ARBA" id="ARBA00050038"/>
    </source>
</evidence>
<evidence type="ECO:0000256" key="10">
    <source>
        <dbReference type="RuleBase" id="RU004320"/>
    </source>
</evidence>
<dbReference type="EMBL" id="MELK01000030">
    <property type="protein sequence ID" value="OFW57733.1"/>
    <property type="molecule type" value="Genomic_DNA"/>
</dbReference>
<feature type="site" description="Discriminates between blocked and unblocked aminoacyl-tRNA" evidence="8">
    <location>
        <position position="9"/>
    </location>
</feature>
<comment type="function">
    <text evidence="8">Hydrolyzes ribosome-free peptidyl-tRNAs (with 1 or more amino acids incorporated), which drop off the ribosome during protein synthesis, or as a result of ribosome stalling.</text>
</comment>
<dbReference type="GO" id="GO:0072344">
    <property type="term" value="P:rescue of stalled ribosome"/>
    <property type="evidence" value="ECO:0007669"/>
    <property type="project" value="UniProtKB-UniRule"/>
</dbReference>
<evidence type="ECO:0000256" key="4">
    <source>
        <dbReference type="ARBA" id="ARBA00022884"/>
    </source>
</evidence>
<dbReference type="STRING" id="1797197.A2Y75_08330"/>
<protein>
    <recommendedName>
        <fullName evidence="7 8">Peptidyl-tRNA hydrolase</fullName>
        <shortName evidence="8">Pth</shortName>
        <ecNumber evidence="1 8">3.1.1.29</ecNumber>
    </recommendedName>
</protein>
<keyword evidence="2 8" id="KW-0820">tRNA-binding</keyword>
<accession>A0A1F2WLP1</accession>
<dbReference type="PANTHER" id="PTHR17224:SF1">
    <property type="entry name" value="PEPTIDYL-TRNA HYDROLASE"/>
    <property type="match status" value="1"/>
</dbReference>
<name>A0A1F2WLP1_9ACTN</name>
<gene>
    <name evidence="8" type="primary">pth</name>
    <name evidence="11" type="ORF">A2Y75_08330</name>
</gene>
<keyword evidence="3 8" id="KW-0378">Hydrolase</keyword>
<sequence length="184" mass="20305">MFLILGLGNPGEPYRKTRHNAGFWAVDELAREHGATFKQKKDYDLAETTLQSQKIHLARPLTFMNASGKAVRKIRHKLKIDSRDILVLHDDIDLKAGTIRIREGGSSGGHLGVQSMIEALGTSDFPRIKIGVGRPPGGMDPAKYVLTRMKGDEFEAFLSWCRKAADAAETVLAEGLESAMNIFN</sequence>
<dbReference type="PANTHER" id="PTHR17224">
    <property type="entry name" value="PEPTIDYL-TRNA HYDROLASE"/>
    <property type="match status" value="1"/>
</dbReference>
<dbReference type="AlphaFoldDB" id="A0A1F2WLP1"/>
<comment type="caution">
    <text evidence="11">The sequence shown here is derived from an EMBL/GenBank/DDBJ whole genome shotgun (WGS) entry which is preliminary data.</text>
</comment>
<feature type="binding site" evidence="8">
    <location>
        <position position="63"/>
    </location>
    <ligand>
        <name>tRNA</name>
        <dbReference type="ChEBI" id="CHEBI:17843"/>
    </ligand>
</feature>
<comment type="catalytic activity">
    <reaction evidence="6 8 9">
        <text>an N-acyl-L-alpha-aminoacyl-tRNA + H2O = an N-acyl-L-amino acid + a tRNA + H(+)</text>
        <dbReference type="Rhea" id="RHEA:54448"/>
        <dbReference type="Rhea" id="RHEA-COMP:10123"/>
        <dbReference type="Rhea" id="RHEA-COMP:13883"/>
        <dbReference type="ChEBI" id="CHEBI:15377"/>
        <dbReference type="ChEBI" id="CHEBI:15378"/>
        <dbReference type="ChEBI" id="CHEBI:59874"/>
        <dbReference type="ChEBI" id="CHEBI:78442"/>
        <dbReference type="ChEBI" id="CHEBI:138191"/>
        <dbReference type="EC" id="3.1.1.29"/>
    </reaction>
</comment>
<dbReference type="InterPro" id="IPR001328">
    <property type="entry name" value="Pept_tRNA_hydro"/>
</dbReference>
<dbReference type="GO" id="GO:0004045">
    <property type="term" value="F:peptidyl-tRNA hydrolase activity"/>
    <property type="evidence" value="ECO:0007669"/>
    <property type="project" value="UniProtKB-UniRule"/>
</dbReference>
<dbReference type="InterPro" id="IPR018171">
    <property type="entry name" value="Pept_tRNA_hydro_CS"/>
</dbReference>
<evidence type="ECO:0000256" key="1">
    <source>
        <dbReference type="ARBA" id="ARBA00013260"/>
    </source>
</evidence>
<evidence type="ECO:0000313" key="12">
    <source>
        <dbReference type="Proteomes" id="UP000177876"/>
    </source>
</evidence>
<dbReference type="Pfam" id="PF01195">
    <property type="entry name" value="Pept_tRNA_hydro"/>
    <property type="match status" value="1"/>
</dbReference>
<dbReference type="FunFam" id="3.40.50.1470:FF:000001">
    <property type="entry name" value="Peptidyl-tRNA hydrolase"/>
    <property type="match status" value="1"/>
</dbReference>
<dbReference type="NCBIfam" id="TIGR00447">
    <property type="entry name" value="pth"/>
    <property type="match status" value="1"/>
</dbReference>
<comment type="similarity">
    <text evidence="5 8 10">Belongs to the PTH family.</text>
</comment>
<comment type="function">
    <text evidence="8">Catalyzes the release of premature peptidyl moieties from peptidyl-tRNA molecules trapped in stalled 50S ribosomal subunits, and thus maintains levels of free tRNAs and 50S ribosomes.</text>
</comment>